<dbReference type="Pfam" id="PF09965">
    <property type="entry name" value="DUF2199"/>
    <property type="match status" value="1"/>
</dbReference>
<dbReference type="EMBL" id="CP036272">
    <property type="protein sequence ID" value="QDT59442.1"/>
    <property type="molecule type" value="Genomic_DNA"/>
</dbReference>
<dbReference type="OrthoDB" id="4404538at2"/>
<dbReference type="InterPro" id="IPR018697">
    <property type="entry name" value="DUF2199"/>
</dbReference>
<evidence type="ECO:0000313" key="1">
    <source>
        <dbReference type="EMBL" id="QDT59442.1"/>
    </source>
</evidence>
<sequence length="176" mass="20344">MSTDEQEFDQKATGFHCATCGMWHDLPMEFGANAPTIYNNIPEDERESRCELTEDLCVIDDEFFFIRGCLELPVIGNDEPFIWGVWASLSNDSLKRCHEIWEQEGRESEPPFFGWLSTSLPLYPETMSLKTQIHTRPVGQRPFVELEATDHPLSIEQRDGVTMDRVREIAEELLYP</sequence>
<evidence type="ECO:0008006" key="3">
    <source>
        <dbReference type="Google" id="ProtNLM"/>
    </source>
</evidence>
<accession>A0A517STJ3</accession>
<gene>
    <name evidence="1" type="ORF">SV7mr_19490</name>
</gene>
<dbReference type="AlphaFoldDB" id="A0A517STJ3"/>
<dbReference type="Proteomes" id="UP000315003">
    <property type="component" value="Chromosome"/>
</dbReference>
<reference evidence="1 2" key="1">
    <citation type="submission" date="2019-02" db="EMBL/GenBank/DDBJ databases">
        <title>Deep-cultivation of Planctomycetes and their phenomic and genomic characterization uncovers novel biology.</title>
        <authorList>
            <person name="Wiegand S."/>
            <person name="Jogler M."/>
            <person name="Boedeker C."/>
            <person name="Pinto D."/>
            <person name="Vollmers J."/>
            <person name="Rivas-Marin E."/>
            <person name="Kohn T."/>
            <person name="Peeters S.H."/>
            <person name="Heuer A."/>
            <person name="Rast P."/>
            <person name="Oberbeckmann S."/>
            <person name="Bunk B."/>
            <person name="Jeske O."/>
            <person name="Meyerdierks A."/>
            <person name="Storesund J.E."/>
            <person name="Kallscheuer N."/>
            <person name="Luecker S."/>
            <person name="Lage O.M."/>
            <person name="Pohl T."/>
            <person name="Merkel B.J."/>
            <person name="Hornburger P."/>
            <person name="Mueller R.-W."/>
            <person name="Bruemmer F."/>
            <person name="Labrenz M."/>
            <person name="Spormann A.M."/>
            <person name="Op den Camp H."/>
            <person name="Overmann J."/>
            <person name="Amann R."/>
            <person name="Jetten M.S.M."/>
            <person name="Mascher T."/>
            <person name="Medema M.H."/>
            <person name="Devos D.P."/>
            <person name="Kaster A.-K."/>
            <person name="Ovreas L."/>
            <person name="Rohde M."/>
            <person name="Galperin M.Y."/>
            <person name="Jogler C."/>
        </authorList>
    </citation>
    <scope>NUCLEOTIDE SEQUENCE [LARGE SCALE GENOMIC DNA]</scope>
    <source>
        <strain evidence="1 2">SV_7m_r</strain>
    </source>
</reference>
<proteinExistence type="predicted"/>
<keyword evidence="2" id="KW-1185">Reference proteome</keyword>
<evidence type="ECO:0000313" key="2">
    <source>
        <dbReference type="Proteomes" id="UP000315003"/>
    </source>
</evidence>
<name>A0A517STJ3_9BACT</name>
<dbReference type="RefSeq" id="WP_145271321.1">
    <property type="nucleotide sequence ID" value="NZ_CP036272.1"/>
</dbReference>
<organism evidence="1 2">
    <name type="scientific">Stieleria bergensis</name>
    <dbReference type="NCBI Taxonomy" id="2528025"/>
    <lineage>
        <taxon>Bacteria</taxon>
        <taxon>Pseudomonadati</taxon>
        <taxon>Planctomycetota</taxon>
        <taxon>Planctomycetia</taxon>
        <taxon>Pirellulales</taxon>
        <taxon>Pirellulaceae</taxon>
        <taxon>Stieleria</taxon>
    </lineage>
</organism>
<protein>
    <recommendedName>
        <fullName evidence="3">DUF2199 domain-containing protein</fullName>
    </recommendedName>
</protein>